<reference evidence="2" key="2">
    <citation type="submission" date="2013-10" db="EMBL/GenBank/DDBJ databases">
        <authorList>
            <person name="Aslett M."/>
        </authorList>
    </citation>
    <scope>NUCLEOTIDE SEQUENCE [LARGE SCALE GENOMIC DNA]</scope>
    <source>
        <strain evidence="2">Houghton</strain>
    </source>
</reference>
<dbReference type="RefSeq" id="XP_013356928.1">
    <property type="nucleotide sequence ID" value="XM_013501474.1"/>
</dbReference>
<dbReference type="OrthoDB" id="332714at2759"/>
<feature type="region of interest" description="Disordered" evidence="1">
    <location>
        <begin position="1"/>
        <end position="62"/>
    </location>
</feature>
<feature type="region of interest" description="Disordered" evidence="1">
    <location>
        <begin position="401"/>
        <end position="516"/>
    </location>
</feature>
<feature type="compositionally biased region" description="Low complexity" evidence="1">
    <location>
        <begin position="47"/>
        <end position="58"/>
    </location>
</feature>
<evidence type="ECO:0000313" key="2">
    <source>
        <dbReference type="EMBL" id="CDJ34365.1"/>
    </source>
</evidence>
<feature type="compositionally biased region" description="Polar residues" evidence="1">
    <location>
        <begin position="505"/>
        <end position="516"/>
    </location>
</feature>
<accession>U6K8P0</accession>
<dbReference type="GeneID" id="25376906"/>
<reference evidence="2" key="1">
    <citation type="submission" date="2013-10" db="EMBL/GenBank/DDBJ databases">
        <title>Genomic analysis of the causative agents of coccidiosis in chickens.</title>
        <authorList>
            <person name="Reid A.J."/>
            <person name="Blake D."/>
            <person name="Billington K."/>
            <person name="Browne H."/>
            <person name="Dunn M."/>
            <person name="Hung S."/>
            <person name="Kawahara F."/>
            <person name="Miranda-Saavedra D."/>
            <person name="Mourier T."/>
            <person name="Nagra H."/>
            <person name="Otto T.D."/>
            <person name="Rawlings N."/>
            <person name="Sanchez A."/>
            <person name="Sanders M."/>
            <person name="Subramaniam C."/>
            <person name="Tay Y."/>
            <person name="Dear P."/>
            <person name="Doerig C."/>
            <person name="Gruber A."/>
            <person name="Parkinson J."/>
            <person name="Shirley M."/>
            <person name="Wan K.L."/>
            <person name="Berriman M."/>
            <person name="Tomley F."/>
            <person name="Pain A."/>
        </authorList>
    </citation>
    <scope>NUCLEOTIDE SEQUENCE [LARGE SCALE GENOMIC DNA]</scope>
    <source>
        <strain evidence="2">Houghton</strain>
    </source>
</reference>
<dbReference type="AlphaFoldDB" id="U6K8P0"/>
<proteinExistence type="predicted"/>
<dbReference type="EMBL" id="HG686466">
    <property type="protein sequence ID" value="CDJ34365.1"/>
    <property type="molecule type" value="Genomic_DNA"/>
</dbReference>
<evidence type="ECO:0000256" key="1">
    <source>
        <dbReference type="SAM" id="MobiDB-lite"/>
    </source>
</evidence>
<dbReference type="VEuPathDB" id="ToxoDB:EMH_0020000"/>
<keyword evidence="3" id="KW-1185">Reference proteome</keyword>
<sequence length="516" mass="55981">MTQLVAGWEEEKLQQGLQRTGSAYLSGVEDDNSGDSSDAHEGAPEQPRGAPRAPPSRAVVDEKGRSRSVFRLLFGQNDNSRESSALRGGGGPPGRTDGEGSVVGGPRGGPPPRARVLGLDRLSPAVCQLLSAVETLNAWEAARQKAVLSGGQRPTSGLQRWLVRLHVAAVYVQRLPALKEKLLTELQKRILHREQKDAEVLQQLRLLQTGTAAAGQQQDDPLLLRQQEELADLSAAVDEAIDGLSQKLSETAKELCSLAAVHLVYYELQGDIFGCMYSGEEAFAGMTLSRLLQAFPNTVEAFFCAAPLEWQDELASAVLRCLVEAWCLLVVDWGYGGHVFESDEVEVLEADLHTLRQYATDNEIALEDEGEAFDRVNDFLVMLDADGGCLAAAEQLARQQQQQELQQLEMGGDSSDRNRRSAGGHPVRPLPAAGVGVFTEAAADSRNSTPRRGRLGGADVPVSAAEQKTRRSRSKSKGWGGVGRVWWRTRRTVHPKEERRKALSPSHSSESICAGA</sequence>
<name>U6K8P0_9EIME</name>
<gene>
    <name evidence="2" type="ORF">EMH_0020000</name>
</gene>
<protein>
    <submittedName>
        <fullName evidence="2">Uncharacterized protein</fullName>
    </submittedName>
</protein>
<feature type="region of interest" description="Disordered" evidence="1">
    <location>
        <begin position="80"/>
        <end position="114"/>
    </location>
</feature>
<evidence type="ECO:0000313" key="3">
    <source>
        <dbReference type="Proteomes" id="UP000030744"/>
    </source>
</evidence>
<dbReference type="Proteomes" id="UP000030744">
    <property type="component" value="Unassembled WGS sequence"/>
</dbReference>
<organism evidence="2 3">
    <name type="scientific">Eimeria mitis</name>
    <dbReference type="NCBI Taxonomy" id="44415"/>
    <lineage>
        <taxon>Eukaryota</taxon>
        <taxon>Sar</taxon>
        <taxon>Alveolata</taxon>
        <taxon>Apicomplexa</taxon>
        <taxon>Conoidasida</taxon>
        <taxon>Coccidia</taxon>
        <taxon>Eucoccidiorida</taxon>
        <taxon>Eimeriorina</taxon>
        <taxon>Eimeriidae</taxon>
        <taxon>Eimeria</taxon>
    </lineage>
</organism>